<evidence type="ECO:0000313" key="4">
    <source>
        <dbReference type="Proteomes" id="UP000241421"/>
    </source>
</evidence>
<dbReference type="PANTHER" id="PTHR31157">
    <property type="entry name" value="SCP DOMAIN-CONTAINING PROTEIN"/>
    <property type="match status" value="1"/>
</dbReference>
<dbReference type="Proteomes" id="UP000241421">
    <property type="component" value="Unassembled WGS sequence"/>
</dbReference>
<dbReference type="Pfam" id="PF00188">
    <property type="entry name" value="CAP"/>
    <property type="match status" value="1"/>
</dbReference>
<dbReference type="InterPro" id="IPR014044">
    <property type="entry name" value="CAP_dom"/>
</dbReference>
<dbReference type="CDD" id="cd05379">
    <property type="entry name" value="CAP_bacterial"/>
    <property type="match status" value="1"/>
</dbReference>
<comment type="caution">
    <text evidence="3">The sequence shown here is derived from an EMBL/GenBank/DDBJ whole genome shotgun (WGS) entry which is preliminary data.</text>
</comment>
<dbReference type="EMBL" id="PXWF02000114">
    <property type="protein sequence ID" value="PWF49107.1"/>
    <property type="molecule type" value="Genomic_DNA"/>
</dbReference>
<evidence type="ECO:0000313" key="3">
    <source>
        <dbReference type="EMBL" id="PWF49107.1"/>
    </source>
</evidence>
<dbReference type="InterPro" id="IPR035940">
    <property type="entry name" value="CAP_sf"/>
</dbReference>
<organism evidence="3 4">
    <name type="scientific">Massilia glaciei</name>
    <dbReference type="NCBI Taxonomy" id="1524097"/>
    <lineage>
        <taxon>Bacteria</taxon>
        <taxon>Pseudomonadati</taxon>
        <taxon>Pseudomonadota</taxon>
        <taxon>Betaproteobacteria</taxon>
        <taxon>Burkholderiales</taxon>
        <taxon>Oxalobacteraceae</taxon>
        <taxon>Telluria group</taxon>
        <taxon>Massilia</taxon>
    </lineage>
</organism>
<accession>A0A2U2HNM8</accession>
<proteinExistence type="predicted"/>
<evidence type="ECO:0000256" key="1">
    <source>
        <dbReference type="SAM" id="SignalP"/>
    </source>
</evidence>
<dbReference type="Gene3D" id="3.40.33.10">
    <property type="entry name" value="CAP"/>
    <property type="match status" value="1"/>
</dbReference>
<reference evidence="3 4" key="1">
    <citation type="submission" date="2018-04" db="EMBL/GenBank/DDBJ databases">
        <title>Massilia violaceinigra sp. nov., a novel purple-pigmented bacterium isolated from Tianshan glacier, Xinjiang, China.</title>
        <authorList>
            <person name="Wang H."/>
        </authorList>
    </citation>
    <scope>NUCLEOTIDE SEQUENCE [LARGE SCALE GENOMIC DNA]</scope>
    <source>
        <strain evidence="3 4">B448-2</strain>
    </source>
</reference>
<name>A0A2U2HNM8_9BURK</name>
<dbReference type="SUPFAM" id="SSF55797">
    <property type="entry name" value="PR-1-like"/>
    <property type="match status" value="1"/>
</dbReference>
<protein>
    <submittedName>
        <fullName evidence="3">CAP domain-containing protein</fullName>
    </submittedName>
</protein>
<dbReference type="AlphaFoldDB" id="A0A2U2HNM8"/>
<gene>
    <name evidence="3" type="ORF">C7C56_008230</name>
</gene>
<feature type="chain" id="PRO_5015607291" evidence="1">
    <location>
        <begin position="27"/>
        <end position="290"/>
    </location>
</feature>
<dbReference type="OrthoDB" id="68195at2"/>
<evidence type="ECO:0000259" key="2">
    <source>
        <dbReference type="Pfam" id="PF00188"/>
    </source>
</evidence>
<dbReference type="RefSeq" id="WP_106756958.1">
    <property type="nucleotide sequence ID" value="NZ_PXWF02000114.1"/>
</dbReference>
<keyword evidence="1" id="KW-0732">Signal</keyword>
<dbReference type="PANTHER" id="PTHR31157:SF1">
    <property type="entry name" value="SCP DOMAIN-CONTAINING PROTEIN"/>
    <property type="match status" value="1"/>
</dbReference>
<feature type="signal peptide" evidence="1">
    <location>
        <begin position="1"/>
        <end position="26"/>
    </location>
</feature>
<feature type="domain" description="SCP" evidence="2">
    <location>
        <begin position="177"/>
        <end position="286"/>
    </location>
</feature>
<sequence>MITRTRTAFAPWLALAGLALCAPAHAQSRDKLVDLINEYRAAPGSCNGARAAPVAPLAPHPALGRVRVTSDTLLNHALERAGYRDAIAQAISISGARDTHYVMGELVRRYCKTLLSTQYSAIGASLSGDNWLIVLAQPAPPPVASRLPDLRAAGESVLAAVNLARASGRLCGEQHFAAAPALSWNPALAEAARAHSLDMARQRYFGHKGKDGREVSERAAQAGYLWRRIAENIALGQESPAEVVAGWLSSPGHCASIMHREFTEMGSAYGFDAALERPRIYWTQVFGTPR</sequence>
<keyword evidence="4" id="KW-1185">Reference proteome</keyword>